<name>A0A1H9H764_9GAMM</name>
<gene>
    <name evidence="7" type="ORF">SAMN03080615_01981</name>
</gene>
<evidence type="ECO:0000313" key="7">
    <source>
        <dbReference type="EMBL" id="SEQ58185.1"/>
    </source>
</evidence>
<evidence type="ECO:0000256" key="3">
    <source>
        <dbReference type="ARBA" id="ARBA00022692"/>
    </source>
</evidence>
<evidence type="ECO:0000256" key="1">
    <source>
        <dbReference type="ARBA" id="ARBA00004651"/>
    </source>
</evidence>
<evidence type="ECO:0000256" key="2">
    <source>
        <dbReference type="ARBA" id="ARBA00022475"/>
    </source>
</evidence>
<evidence type="ECO:0000256" key="5">
    <source>
        <dbReference type="ARBA" id="ARBA00023136"/>
    </source>
</evidence>
<evidence type="ECO:0000256" key="4">
    <source>
        <dbReference type="ARBA" id="ARBA00022989"/>
    </source>
</evidence>
<dbReference type="EMBL" id="FOGB01000005">
    <property type="protein sequence ID" value="SEQ58185.1"/>
    <property type="molecule type" value="Genomic_DNA"/>
</dbReference>
<dbReference type="AlphaFoldDB" id="A0A1H9H764"/>
<feature type="transmembrane region" description="Helical" evidence="6">
    <location>
        <begin position="6"/>
        <end position="28"/>
    </location>
</feature>
<dbReference type="RefSeq" id="WP_091357342.1">
    <property type="nucleotide sequence ID" value="NZ_AP025284.1"/>
</dbReference>
<keyword evidence="3 6" id="KW-0812">Transmembrane</keyword>
<dbReference type="OrthoDB" id="9804822at2"/>
<feature type="transmembrane region" description="Helical" evidence="6">
    <location>
        <begin position="112"/>
        <end position="132"/>
    </location>
</feature>
<dbReference type="STRING" id="355243.SAMN03080615_01981"/>
<feature type="transmembrane region" description="Helical" evidence="6">
    <location>
        <begin position="144"/>
        <end position="166"/>
    </location>
</feature>
<keyword evidence="8" id="KW-1185">Reference proteome</keyword>
<protein>
    <submittedName>
        <fullName evidence="7">Threonine/homoserine/homoserine lactone efflux protein</fullName>
    </submittedName>
</protein>
<reference evidence="8" key="1">
    <citation type="submission" date="2016-10" db="EMBL/GenBank/DDBJ databases">
        <authorList>
            <person name="Varghese N."/>
            <person name="Submissions S."/>
        </authorList>
    </citation>
    <scope>NUCLEOTIDE SEQUENCE [LARGE SCALE GENOMIC DNA]</scope>
    <source>
        <strain evidence="8">DSM 18887</strain>
    </source>
</reference>
<feature type="transmembrane region" description="Helical" evidence="6">
    <location>
        <begin position="40"/>
        <end position="64"/>
    </location>
</feature>
<feature type="transmembrane region" description="Helical" evidence="6">
    <location>
        <begin position="178"/>
        <end position="196"/>
    </location>
</feature>
<dbReference type="PIRSF" id="PIRSF006324">
    <property type="entry name" value="LeuE"/>
    <property type="match status" value="1"/>
</dbReference>
<dbReference type="Pfam" id="PF01810">
    <property type="entry name" value="LysE"/>
    <property type="match status" value="1"/>
</dbReference>
<proteinExistence type="predicted"/>
<dbReference type="Proteomes" id="UP000198749">
    <property type="component" value="Unassembled WGS sequence"/>
</dbReference>
<dbReference type="PANTHER" id="PTHR30086:SF20">
    <property type="entry name" value="ARGININE EXPORTER PROTEIN ARGO-RELATED"/>
    <property type="match status" value="1"/>
</dbReference>
<dbReference type="GO" id="GO:0015171">
    <property type="term" value="F:amino acid transmembrane transporter activity"/>
    <property type="evidence" value="ECO:0007669"/>
    <property type="project" value="TreeGrafter"/>
</dbReference>
<accession>A0A1H9H764</accession>
<dbReference type="GO" id="GO:0005886">
    <property type="term" value="C:plasma membrane"/>
    <property type="evidence" value="ECO:0007669"/>
    <property type="project" value="UniProtKB-SubCell"/>
</dbReference>
<dbReference type="PANTHER" id="PTHR30086">
    <property type="entry name" value="ARGININE EXPORTER PROTEIN ARGO"/>
    <property type="match status" value="1"/>
</dbReference>
<sequence length="202" mass="21555">MNTELFLAFIAATAVICTIPGPNITLIVATAATKGVRAGLMVVLGTTVAQVIQIAMVIEGLAWLVSAYGFAFDLLRIVGAGYLVYLGIKAWLTAHHPEGEATHRRSLTRGFWVGLANPKSLALLAVFIPQFIDPTLPANFQFMVLAFTYLAIAVAFDTLYAVSAGYGGRAIYSNRVKFYTSRLSGLILAGGGLWLASLQKNG</sequence>
<dbReference type="InterPro" id="IPR001123">
    <property type="entry name" value="LeuE-type"/>
</dbReference>
<keyword evidence="2" id="KW-1003">Cell membrane</keyword>
<organism evidence="7 8">
    <name type="scientific">Amphritea atlantica</name>
    <dbReference type="NCBI Taxonomy" id="355243"/>
    <lineage>
        <taxon>Bacteria</taxon>
        <taxon>Pseudomonadati</taxon>
        <taxon>Pseudomonadota</taxon>
        <taxon>Gammaproteobacteria</taxon>
        <taxon>Oceanospirillales</taxon>
        <taxon>Oceanospirillaceae</taxon>
        <taxon>Amphritea</taxon>
    </lineage>
</organism>
<evidence type="ECO:0000313" key="8">
    <source>
        <dbReference type="Proteomes" id="UP000198749"/>
    </source>
</evidence>
<feature type="transmembrane region" description="Helical" evidence="6">
    <location>
        <begin position="70"/>
        <end position="92"/>
    </location>
</feature>
<comment type="subcellular location">
    <subcellularLocation>
        <location evidence="1">Cell membrane</location>
        <topology evidence="1">Multi-pass membrane protein</topology>
    </subcellularLocation>
</comment>
<keyword evidence="4 6" id="KW-1133">Transmembrane helix</keyword>
<evidence type="ECO:0000256" key="6">
    <source>
        <dbReference type="SAM" id="Phobius"/>
    </source>
</evidence>
<keyword evidence="5 6" id="KW-0472">Membrane</keyword>